<evidence type="ECO:0000256" key="1">
    <source>
        <dbReference type="SAM" id="Phobius"/>
    </source>
</evidence>
<proteinExistence type="predicted"/>
<keyword evidence="1" id="KW-0472">Membrane</keyword>
<accession>C8Z6D2</accession>
<feature type="transmembrane region" description="Helical" evidence="1">
    <location>
        <begin position="17"/>
        <end position="35"/>
    </location>
</feature>
<evidence type="ECO:0000313" key="3">
    <source>
        <dbReference type="Proteomes" id="UP000000286"/>
    </source>
</evidence>
<sequence length="159" mass="17478">MLFQLNIVFKELKNPDFFFFFFFFSLPLSSFKLSLSSSSSFKLWLIVFLLDFGEIMFPAPPLPIANFSGALLPLSLFLGFLDVDLIAAKALPLEVTTNRLSSFALIVSSSSILPPRISSSSFPPLLATFFLLKKMFPAPPLPTTIGALLSGDEVVACKD</sequence>
<dbReference type="HOGENOM" id="CLU_1662186_0_0_1"/>
<organism evidence="2 3">
    <name type="scientific">Saccharomyces cerevisiae (strain Lalvin EC1118 / Prise de mousse)</name>
    <name type="common">Baker's yeast</name>
    <dbReference type="NCBI Taxonomy" id="643680"/>
    <lineage>
        <taxon>Eukaryota</taxon>
        <taxon>Fungi</taxon>
        <taxon>Dikarya</taxon>
        <taxon>Ascomycota</taxon>
        <taxon>Saccharomycotina</taxon>
        <taxon>Saccharomycetes</taxon>
        <taxon>Saccharomycetales</taxon>
        <taxon>Saccharomycetaceae</taxon>
        <taxon>Saccharomyces</taxon>
    </lineage>
</organism>
<keyword evidence="1" id="KW-0812">Transmembrane</keyword>
<name>C8Z6D2_YEAS8</name>
<dbReference type="EMBL" id="FN393063">
    <property type="protein sequence ID" value="CAY78337.1"/>
    <property type="molecule type" value="Genomic_DNA"/>
</dbReference>
<dbReference type="AlphaFoldDB" id="C8Z6D2"/>
<keyword evidence="1" id="KW-1133">Transmembrane helix</keyword>
<gene>
    <name evidence="2" type="ORF">EC1118_1D0_0375g</name>
</gene>
<reference evidence="2 3" key="1">
    <citation type="journal article" date="2009" name="Proc. Natl. Acad. Sci. U.S.A.">
        <title>Eukaryote-to-eukaryote gene transfer events revealed by the genome sequence of the wine yeast Saccharomyces cerevisiae EC1118.</title>
        <authorList>
            <person name="Novo M."/>
            <person name="Bigey F."/>
            <person name="Beyne E."/>
            <person name="Galeote V."/>
            <person name="Gavory F."/>
            <person name="Mallet S."/>
            <person name="Cambot B."/>
            <person name="Legras J.L."/>
            <person name="Wincker P."/>
            <person name="Casaregola S."/>
            <person name="Dequin S."/>
        </authorList>
    </citation>
    <scope>NUCLEOTIDE SEQUENCE [LARGE SCALE GENOMIC DNA]</scope>
    <source>
        <strain evidence="3">Lalvin EC1118 / Prise de mousse</strain>
    </source>
</reference>
<protein>
    <submittedName>
        <fullName evidence="2">EC1118_1D0_0375p</fullName>
    </submittedName>
</protein>
<evidence type="ECO:0000313" key="2">
    <source>
        <dbReference type="EMBL" id="CAY78337.1"/>
    </source>
</evidence>
<dbReference type="Proteomes" id="UP000000286">
    <property type="component" value="Chromosome IV"/>
</dbReference>